<dbReference type="PANTHER" id="PTHR30487">
    <property type="entry name" value="TYPE 4 PREPILIN-LIKE PROTEINS LEADER PEPTIDE-PROCESSING ENZYME"/>
    <property type="match status" value="1"/>
</dbReference>
<name>A0A543IW14_9ACTN</name>
<organism evidence="5 6">
    <name type="scientific">Thermopolyspora flexuosa</name>
    <dbReference type="NCBI Taxonomy" id="103836"/>
    <lineage>
        <taxon>Bacteria</taxon>
        <taxon>Bacillati</taxon>
        <taxon>Actinomycetota</taxon>
        <taxon>Actinomycetes</taxon>
        <taxon>Streptosporangiales</taxon>
        <taxon>Streptosporangiaceae</taxon>
        <taxon>Thermopolyspora</taxon>
    </lineage>
</organism>
<evidence type="ECO:0000256" key="1">
    <source>
        <dbReference type="ARBA" id="ARBA00005801"/>
    </source>
</evidence>
<feature type="domain" description="Prepilin type IV endopeptidase peptidase" evidence="4">
    <location>
        <begin position="105"/>
        <end position="208"/>
    </location>
</feature>
<accession>A0A543IW14</accession>
<proteinExistence type="inferred from homology"/>
<feature type="transmembrane region" description="Helical" evidence="3">
    <location>
        <begin position="97"/>
        <end position="117"/>
    </location>
</feature>
<dbReference type="RefSeq" id="WP_142258888.1">
    <property type="nucleotide sequence ID" value="NZ_BMPV01000003.1"/>
</dbReference>
<dbReference type="AlphaFoldDB" id="A0A543IW14"/>
<dbReference type="GO" id="GO:0008168">
    <property type="term" value="F:methyltransferase activity"/>
    <property type="evidence" value="ECO:0007669"/>
    <property type="project" value="UniProtKB-KW"/>
</dbReference>
<dbReference type="GO" id="GO:0004190">
    <property type="term" value="F:aspartic-type endopeptidase activity"/>
    <property type="evidence" value="ECO:0007669"/>
    <property type="project" value="InterPro"/>
</dbReference>
<feature type="compositionally biased region" description="Gly residues" evidence="2">
    <location>
        <begin position="30"/>
        <end position="43"/>
    </location>
</feature>
<keyword evidence="3" id="KW-1133">Transmembrane helix</keyword>
<evidence type="ECO:0000256" key="2">
    <source>
        <dbReference type="SAM" id="MobiDB-lite"/>
    </source>
</evidence>
<evidence type="ECO:0000259" key="4">
    <source>
        <dbReference type="Pfam" id="PF01478"/>
    </source>
</evidence>
<keyword evidence="5" id="KW-0489">Methyltransferase</keyword>
<evidence type="ECO:0000313" key="6">
    <source>
        <dbReference type="Proteomes" id="UP000319213"/>
    </source>
</evidence>
<dbReference type="Gene3D" id="1.20.120.1220">
    <property type="match status" value="1"/>
</dbReference>
<keyword evidence="3" id="KW-0812">Transmembrane</keyword>
<keyword evidence="6" id="KW-1185">Reference proteome</keyword>
<keyword evidence="5" id="KW-0808">Transferase</keyword>
<keyword evidence="3" id="KW-0472">Membrane</keyword>
<dbReference type="EMBL" id="VFPQ01000001">
    <property type="protein sequence ID" value="TQM74766.1"/>
    <property type="molecule type" value="Genomic_DNA"/>
</dbReference>
<dbReference type="InterPro" id="IPR050882">
    <property type="entry name" value="Prepilin_peptidase/N-MTase"/>
</dbReference>
<reference evidence="5 6" key="1">
    <citation type="submission" date="2019-06" db="EMBL/GenBank/DDBJ databases">
        <title>Sequencing the genomes of 1000 actinobacteria strains.</title>
        <authorList>
            <person name="Klenk H.-P."/>
        </authorList>
    </citation>
    <scope>NUCLEOTIDE SEQUENCE [LARGE SCALE GENOMIC DNA]</scope>
    <source>
        <strain evidence="5 6">DSM 43186</strain>
    </source>
</reference>
<dbReference type="Pfam" id="PF01478">
    <property type="entry name" value="Peptidase_A24"/>
    <property type="match status" value="1"/>
</dbReference>
<comment type="similarity">
    <text evidence="1">Belongs to the peptidase A24 family.</text>
</comment>
<sequence>MTALAVAAAALFGLLAGRYVREFARRYGPHKGGPAPGDGGGAGPLEQGAEDPGPGALGTLRAVARTVPVPAWPPTVEAATAAVCGAVAWRLAGESGWLLAAWLYLAVAGMALAVVDWRTHRLPDAVTLPSYPVLLGMLAPSGALPPALAGMLALGAIYAVLWLVRPDALGLGDVKLAGLIGLVTGALGPQPWITAAAGGHLLGAAYAIGLLATRRGTLRSEFPFGPFMLAAALAALLLPYP</sequence>
<gene>
    <name evidence="5" type="ORF">FHX40_1449</name>
</gene>
<dbReference type="InterPro" id="IPR000045">
    <property type="entry name" value="Prepilin_IV_endopep_pep"/>
</dbReference>
<feature type="transmembrane region" description="Helical" evidence="3">
    <location>
        <begin position="192"/>
        <end position="212"/>
    </location>
</feature>
<comment type="caution">
    <text evidence="5">The sequence shown here is derived from an EMBL/GenBank/DDBJ whole genome shotgun (WGS) entry which is preliminary data.</text>
</comment>
<evidence type="ECO:0000256" key="3">
    <source>
        <dbReference type="SAM" id="Phobius"/>
    </source>
</evidence>
<dbReference type="GO" id="GO:0006465">
    <property type="term" value="P:signal peptide processing"/>
    <property type="evidence" value="ECO:0007669"/>
    <property type="project" value="TreeGrafter"/>
</dbReference>
<feature type="region of interest" description="Disordered" evidence="2">
    <location>
        <begin position="30"/>
        <end position="51"/>
    </location>
</feature>
<dbReference type="PANTHER" id="PTHR30487:SF0">
    <property type="entry name" value="PREPILIN LEADER PEPTIDASE_N-METHYLTRANSFERASE-RELATED"/>
    <property type="match status" value="1"/>
</dbReference>
<dbReference type="OrthoDB" id="2087435at2"/>
<dbReference type="GO" id="GO:0005886">
    <property type="term" value="C:plasma membrane"/>
    <property type="evidence" value="ECO:0007669"/>
    <property type="project" value="TreeGrafter"/>
</dbReference>
<feature type="transmembrane region" description="Helical" evidence="3">
    <location>
        <begin position="224"/>
        <end position="240"/>
    </location>
</feature>
<feature type="transmembrane region" description="Helical" evidence="3">
    <location>
        <begin position="138"/>
        <end position="164"/>
    </location>
</feature>
<dbReference type="Proteomes" id="UP000319213">
    <property type="component" value="Unassembled WGS sequence"/>
</dbReference>
<protein>
    <submittedName>
        <fullName evidence="5">Leader peptidase (Prepilin peptidase)/N-methyltransferase</fullName>
    </submittedName>
</protein>
<evidence type="ECO:0000313" key="5">
    <source>
        <dbReference type="EMBL" id="TQM74766.1"/>
    </source>
</evidence>
<dbReference type="GO" id="GO:0032259">
    <property type="term" value="P:methylation"/>
    <property type="evidence" value="ECO:0007669"/>
    <property type="project" value="UniProtKB-KW"/>
</dbReference>